<dbReference type="Gene3D" id="3.30.70.20">
    <property type="match status" value="1"/>
</dbReference>
<keyword evidence="2" id="KW-0408">Iron</keyword>
<dbReference type="KEGG" id="tem:JW646_04820"/>
<dbReference type="InterPro" id="IPR017896">
    <property type="entry name" value="4Fe4S_Fe-S-bd"/>
</dbReference>
<organism evidence="5 6">
    <name type="scientific">Terrisporobacter hibernicus</name>
    <dbReference type="NCBI Taxonomy" id="2813371"/>
    <lineage>
        <taxon>Bacteria</taxon>
        <taxon>Bacillati</taxon>
        <taxon>Bacillota</taxon>
        <taxon>Clostridia</taxon>
        <taxon>Peptostreptococcales</taxon>
        <taxon>Peptostreptococcaceae</taxon>
        <taxon>Terrisporobacter</taxon>
    </lineage>
</organism>
<dbReference type="Gene3D" id="3.10.20.600">
    <property type="match status" value="1"/>
</dbReference>
<dbReference type="Gene3D" id="4.10.260.20">
    <property type="entry name" value="Iron hydrogenase, small subunit"/>
    <property type="match status" value="1"/>
</dbReference>
<dbReference type="NCBIfam" id="TIGR02512">
    <property type="entry name" value="FeFe_hydrog_A"/>
    <property type="match status" value="1"/>
</dbReference>
<reference evidence="5 6" key="1">
    <citation type="journal article" date="2023" name="Int. J. Syst. Evol. Microbiol.">
        <title>Terrisporobacter hibernicus sp. nov., isolated from bovine faeces in Northern Ireland.</title>
        <authorList>
            <person name="Mitchell M."/>
            <person name="Nguyen S.V."/>
            <person name="Connor M."/>
            <person name="Fairley D.J."/>
            <person name="Donoghue O."/>
            <person name="Marshall H."/>
            <person name="Koolman L."/>
            <person name="McMullan G."/>
            <person name="Schaffer K.E."/>
            <person name="McGrath J.W."/>
            <person name="Fanning S."/>
        </authorList>
    </citation>
    <scope>NUCLEOTIDE SEQUENCE [LARGE SCALE GENOMIC DNA]</scope>
    <source>
        <strain evidence="5 6">MCA3</strain>
    </source>
</reference>
<dbReference type="InterPro" id="IPR017900">
    <property type="entry name" value="4Fe4S_Fe_S_CS"/>
</dbReference>
<dbReference type="PROSITE" id="PS51379">
    <property type="entry name" value="4FE4S_FER_2"/>
    <property type="match status" value="2"/>
</dbReference>
<dbReference type="RefSeq" id="WP_228416796.1">
    <property type="nucleotide sequence ID" value="NZ_CP081135.1"/>
</dbReference>
<dbReference type="SUPFAM" id="SSF142984">
    <property type="entry name" value="Nqo1 middle domain-like"/>
    <property type="match status" value="1"/>
</dbReference>
<gene>
    <name evidence="5" type="ORF">JW646_04820</name>
</gene>
<sequence>MTNTKPTMLHSNRGSVFSVFSEDELKNMTQNSTRKVAICGRVKNSGIVDVPEGATLSDIIELAGGILNKKDFKGAHIGVPPYGRFLCKKDLDKELDFALFDNYIRAINVLSEEDCIVQYSKFYMDSVIGSMQNGKSLEDYAKVKDQIERVCKILDRISKGKSNMRDVYLLRTIAEQIKEDLNQKHNIMEEILQNFYDEISEHIEEDKCYTLQCNNLIKLTITDKCIGCGACKRVCPVDCIAGERKQQHKIDYNRCTHCGRCVSTCPVDAITAGDNTLKFIRDLSTPNKLVITQMAPAIRVTIGEAFGFEPGDNVEKKLAAGLRKLGVDYVFDTNWAADLTIMEEAAELQDRLERHFAGDESVKLPMLTSCCPAWVKFIEQNYGDMLDVPSTAKSPMQMFATVAKDIWAKEKGLKRSEVTSVAIMPCIAKKYEASRPEFSRGLNYDVDYVITTRELIKIFQDSKIDLKELEDEEIDQILGEYTGAGVIFGRTGGVIESALRTALENMTGKQIENVEFHSLRGFDGFRSCDVEVGDIKLRIGVAHGLEEAGKMLDKIRSGEEFFHAIEIMACPGGCVGGGGQPKVRKNRDEILQKRGEGLNNIDRSKDIRVSKENPAVQAIYDKYLDYPLSHKAHELLHTRYFVRRKK</sequence>
<dbReference type="PANTHER" id="PTHR11615">
    <property type="entry name" value="NITRATE, FORMATE, IRON DEHYDROGENASE"/>
    <property type="match status" value="1"/>
</dbReference>
<proteinExistence type="predicted"/>
<feature type="domain" description="4Fe-4S ferredoxin-type" evidence="4">
    <location>
        <begin position="215"/>
        <end position="245"/>
    </location>
</feature>
<dbReference type="SMART" id="SM00902">
    <property type="entry name" value="Fe_hyd_SSU"/>
    <property type="match status" value="1"/>
</dbReference>
<dbReference type="InterPro" id="IPR050340">
    <property type="entry name" value="Cytosolic_Fe-S_CAF"/>
</dbReference>
<dbReference type="SUPFAM" id="SSF54862">
    <property type="entry name" value="4Fe-4S ferredoxins"/>
    <property type="match status" value="1"/>
</dbReference>
<dbReference type="Proteomes" id="UP001198983">
    <property type="component" value="Chromosome"/>
</dbReference>
<dbReference type="EMBL" id="CP081135">
    <property type="protein sequence ID" value="UEL48776.1"/>
    <property type="molecule type" value="Genomic_DNA"/>
</dbReference>
<dbReference type="AlphaFoldDB" id="A0AAX2ZIY0"/>
<keyword evidence="3" id="KW-0411">Iron-sulfur</keyword>
<keyword evidence="1" id="KW-0479">Metal-binding</keyword>
<dbReference type="InterPro" id="IPR004108">
    <property type="entry name" value="Fe_hydrogenase_lsu_C"/>
</dbReference>
<dbReference type="Pfam" id="PF02906">
    <property type="entry name" value="Fe_hyd_lg_C"/>
    <property type="match status" value="1"/>
</dbReference>
<dbReference type="GO" id="GO:0051536">
    <property type="term" value="F:iron-sulfur cluster binding"/>
    <property type="evidence" value="ECO:0007669"/>
    <property type="project" value="UniProtKB-KW"/>
</dbReference>
<dbReference type="InterPro" id="IPR003149">
    <property type="entry name" value="Fe_hydrogenase_ssu"/>
</dbReference>
<dbReference type="InterPro" id="IPR036991">
    <property type="entry name" value="Fe_hydrogenase_ssu_sf"/>
</dbReference>
<dbReference type="Pfam" id="PF14697">
    <property type="entry name" value="Fer4_21"/>
    <property type="match status" value="1"/>
</dbReference>
<evidence type="ECO:0000256" key="1">
    <source>
        <dbReference type="ARBA" id="ARBA00022723"/>
    </source>
</evidence>
<dbReference type="InterPro" id="IPR009016">
    <property type="entry name" value="Fe_hydrogenase"/>
</dbReference>
<dbReference type="Gene3D" id="3.40.50.1780">
    <property type="match status" value="1"/>
</dbReference>
<name>A0AAX2ZIY0_9FIRM</name>
<keyword evidence="6" id="KW-1185">Reference proteome</keyword>
<feature type="domain" description="4Fe-4S ferredoxin-type" evidence="4">
    <location>
        <begin position="246"/>
        <end position="275"/>
    </location>
</feature>
<protein>
    <submittedName>
        <fullName evidence="5">[FeFe] hydrogenase, group A</fullName>
    </submittedName>
</protein>
<dbReference type="Pfam" id="PF02256">
    <property type="entry name" value="Fe_hyd_SSU"/>
    <property type="match status" value="1"/>
</dbReference>
<dbReference type="PROSITE" id="PS00198">
    <property type="entry name" value="4FE4S_FER_1"/>
    <property type="match status" value="2"/>
</dbReference>
<dbReference type="InterPro" id="IPR013352">
    <property type="entry name" value="Fe_hydrogenase_subset"/>
</dbReference>
<evidence type="ECO:0000256" key="2">
    <source>
        <dbReference type="ARBA" id="ARBA00023004"/>
    </source>
</evidence>
<evidence type="ECO:0000313" key="6">
    <source>
        <dbReference type="Proteomes" id="UP001198983"/>
    </source>
</evidence>
<dbReference type="Gene3D" id="3.40.950.10">
    <property type="entry name" value="Fe-only Hydrogenase (Larger Subunit), Chain L, domain 3"/>
    <property type="match status" value="1"/>
</dbReference>
<dbReference type="InterPro" id="IPR019554">
    <property type="entry name" value="Soluble_ligand-bd"/>
</dbReference>
<dbReference type="SUPFAM" id="SSF53920">
    <property type="entry name" value="Fe-only hydrogenase"/>
    <property type="match status" value="1"/>
</dbReference>
<dbReference type="Pfam" id="PF10531">
    <property type="entry name" value="SLBB"/>
    <property type="match status" value="1"/>
</dbReference>
<dbReference type="GO" id="GO:0008901">
    <property type="term" value="F:ferredoxin hydrogenase activity"/>
    <property type="evidence" value="ECO:0007669"/>
    <property type="project" value="InterPro"/>
</dbReference>
<accession>A0AAX2ZIY0</accession>
<evidence type="ECO:0000313" key="5">
    <source>
        <dbReference type="EMBL" id="UEL48776.1"/>
    </source>
</evidence>
<evidence type="ECO:0000256" key="3">
    <source>
        <dbReference type="ARBA" id="ARBA00023014"/>
    </source>
</evidence>
<evidence type="ECO:0000259" key="4">
    <source>
        <dbReference type="PROSITE" id="PS51379"/>
    </source>
</evidence>
<dbReference type="GO" id="GO:0005506">
    <property type="term" value="F:iron ion binding"/>
    <property type="evidence" value="ECO:0007669"/>
    <property type="project" value="InterPro"/>
</dbReference>